<evidence type="ECO:0000313" key="2">
    <source>
        <dbReference type="Proteomes" id="UP000622797"/>
    </source>
</evidence>
<accession>A0A8H4TST7</accession>
<dbReference type="EMBL" id="JABEXW010000473">
    <property type="protein sequence ID" value="KAF4963431.1"/>
    <property type="molecule type" value="Genomic_DNA"/>
</dbReference>
<comment type="caution">
    <text evidence="1">The sequence shown here is derived from an EMBL/GenBank/DDBJ whole genome shotgun (WGS) entry which is preliminary data.</text>
</comment>
<dbReference type="PANTHER" id="PTHR35043">
    <property type="entry name" value="TRANSCRIPTION FACTOR DOMAIN-CONTAINING PROTEIN"/>
    <property type="match status" value="1"/>
</dbReference>
<dbReference type="OrthoDB" id="3061561at2759"/>
<dbReference type="Proteomes" id="UP000622797">
    <property type="component" value="Unassembled WGS sequence"/>
</dbReference>
<protein>
    <submittedName>
        <fullName evidence="1">Uncharacterized protein</fullName>
    </submittedName>
</protein>
<dbReference type="AlphaFoldDB" id="A0A8H4TST7"/>
<reference evidence="1" key="2">
    <citation type="submission" date="2020-05" db="EMBL/GenBank/DDBJ databases">
        <authorList>
            <person name="Kim H.-S."/>
            <person name="Proctor R.H."/>
            <person name="Brown D.W."/>
        </authorList>
    </citation>
    <scope>NUCLEOTIDE SEQUENCE</scope>
    <source>
        <strain evidence="1">NRRL 20472</strain>
    </source>
</reference>
<keyword evidence="2" id="KW-1185">Reference proteome</keyword>
<proteinExistence type="predicted"/>
<sequence length="208" mass="23338">MWFVAVAPSIGVALAVKQYMEARRELKNFRERTSRGRLDDYTMAHAFYVKMGGIVVYDMLPRRSINEGGFDLNREIINNERESTSLMLRSIDTNQYPAGSDGLAPPPKGRMIMSLAPSYQDFKLIVLIAELDEYEYSVFLKITENEIIGLSKADAITKTFAIVQCTWLVVKSIARTAQGYLISQLELSNVGICLLCNGDAWLLVVQAV</sequence>
<name>A0A8H4TST7_9HYPO</name>
<organism evidence="1 2">
    <name type="scientific">Fusarium sarcochroum</name>
    <dbReference type="NCBI Taxonomy" id="1208366"/>
    <lineage>
        <taxon>Eukaryota</taxon>
        <taxon>Fungi</taxon>
        <taxon>Dikarya</taxon>
        <taxon>Ascomycota</taxon>
        <taxon>Pezizomycotina</taxon>
        <taxon>Sordariomycetes</taxon>
        <taxon>Hypocreomycetidae</taxon>
        <taxon>Hypocreales</taxon>
        <taxon>Nectriaceae</taxon>
        <taxon>Fusarium</taxon>
        <taxon>Fusarium lateritium species complex</taxon>
    </lineage>
</organism>
<dbReference type="PANTHER" id="PTHR35043:SF8">
    <property type="entry name" value="DUF4220 DOMAIN-CONTAINING PROTEIN"/>
    <property type="match status" value="1"/>
</dbReference>
<evidence type="ECO:0000313" key="1">
    <source>
        <dbReference type="EMBL" id="KAF4963431.1"/>
    </source>
</evidence>
<gene>
    <name evidence="1" type="ORF">FSARC_8564</name>
</gene>
<reference evidence="1" key="1">
    <citation type="journal article" date="2020" name="BMC Genomics">
        <title>Correction to: Identification and distribution of gene clusters required for synthesis of sphingolipid metabolism inhibitors in diverse species of the filamentous fungus Fusarium.</title>
        <authorList>
            <person name="Kim H.S."/>
            <person name="Lohmar J.M."/>
            <person name="Busman M."/>
            <person name="Brown D.W."/>
            <person name="Naumann T.A."/>
            <person name="Divon H.H."/>
            <person name="Lysoe E."/>
            <person name="Uhlig S."/>
            <person name="Proctor R.H."/>
        </authorList>
    </citation>
    <scope>NUCLEOTIDE SEQUENCE</scope>
    <source>
        <strain evidence="1">NRRL 20472</strain>
    </source>
</reference>